<evidence type="ECO:0000256" key="9">
    <source>
        <dbReference type="SAM" id="MobiDB-lite"/>
    </source>
</evidence>
<dbReference type="PROSITE" id="PS50066">
    <property type="entry name" value="MADS_BOX_2"/>
    <property type="match status" value="1"/>
</dbReference>
<evidence type="ECO:0000256" key="8">
    <source>
        <dbReference type="ARBA" id="ARBA00023242"/>
    </source>
</evidence>
<dbReference type="PANTHER" id="PTHR11945">
    <property type="entry name" value="MADS BOX PROTEIN"/>
    <property type="match status" value="1"/>
</dbReference>
<feature type="compositionally biased region" description="Low complexity" evidence="9">
    <location>
        <begin position="424"/>
        <end position="436"/>
    </location>
</feature>
<proteinExistence type="predicted"/>
<keyword evidence="2" id="KW-0217">Developmental protein</keyword>
<dbReference type="GO" id="GO:0005634">
    <property type="term" value="C:nucleus"/>
    <property type="evidence" value="ECO:0007669"/>
    <property type="project" value="UniProtKB-SubCell"/>
</dbReference>
<feature type="domain" description="MADS-box" evidence="10">
    <location>
        <begin position="1"/>
        <end position="61"/>
    </location>
</feature>
<dbReference type="GO" id="GO:0046983">
    <property type="term" value="F:protein dimerization activity"/>
    <property type="evidence" value="ECO:0007669"/>
    <property type="project" value="InterPro"/>
</dbReference>
<evidence type="ECO:0000259" key="10">
    <source>
        <dbReference type="PROSITE" id="PS50066"/>
    </source>
</evidence>
<keyword evidence="4" id="KW-0805">Transcription regulation</keyword>
<organism evidence="11 12">
    <name type="scientific">Cyprinodon variegatus</name>
    <name type="common">Sheepshead minnow</name>
    <dbReference type="NCBI Taxonomy" id="28743"/>
    <lineage>
        <taxon>Eukaryota</taxon>
        <taxon>Metazoa</taxon>
        <taxon>Chordata</taxon>
        <taxon>Craniata</taxon>
        <taxon>Vertebrata</taxon>
        <taxon>Euteleostomi</taxon>
        <taxon>Actinopterygii</taxon>
        <taxon>Neopterygii</taxon>
        <taxon>Teleostei</taxon>
        <taxon>Neoteleostei</taxon>
        <taxon>Acanthomorphata</taxon>
        <taxon>Ovalentaria</taxon>
        <taxon>Atherinomorphae</taxon>
        <taxon>Cyprinodontiformes</taxon>
        <taxon>Cyprinodontidae</taxon>
        <taxon>Cyprinodon</taxon>
    </lineage>
</organism>
<dbReference type="GO" id="GO:0045944">
    <property type="term" value="P:positive regulation of transcription by RNA polymerase II"/>
    <property type="evidence" value="ECO:0007669"/>
    <property type="project" value="InterPro"/>
</dbReference>
<evidence type="ECO:0000256" key="6">
    <source>
        <dbReference type="ARBA" id="ARBA00023159"/>
    </source>
</evidence>
<evidence type="ECO:0000256" key="4">
    <source>
        <dbReference type="ARBA" id="ARBA00023015"/>
    </source>
</evidence>
<dbReference type="InterPro" id="IPR036879">
    <property type="entry name" value="TF_MADSbox_sf"/>
</dbReference>
<dbReference type="InterPro" id="IPR033896">
    <property type="entry name" value="MEF2-like_N"/>
</dbReference>
<dbReference type="InterPro" id="IPR002100">
    <property type="entry name" value="TF_MADSbox"/>
</dbReference>
<comment type="subcellular location">
    <subcellularLocation>
        <location evidence="1">Nucleus</location>
    </subcellularLocation>
</comment>
<name>A0A3Q2DGT3_CYPVA</name>
<evidence type="ECO:0000313" key="11">
    <source>
        <dbReference type="Ensembl" id="ENSCVAP00000018303.1"/>
    </source>
</evidence>
<dbReference type="AlphaFoldDB" id="A0A3Q2DGT3"/>
<evidence type="ECO:0000256" key="3">
    <source>
        <dbReference type="ARBA" id="ARBA00022553"/>
    </source>
</evidence>
<dbReference type="Pfam" id="PF00319">
    <property type="entry name" value="SRF-TF"/>
    <property type="match status" value="1"/>
</dbReference>
<sequence length="478" mass="51693">MGRKKIQITRIMDERNRQVTFTKRKFGLMKKAYELSVLCDCEIALIIFNSTNKLFQYASTDMDKVLLKYTEYNEPHESRTNSDIVEALNKKENKGGESPELESTLILTPSTEEKYKQINEEFDHMIKTHKIPQAVPPSNYDMPVSIPTSNQNNLIYTHPGGSLGNHNLLPLAHHGLQRNSMSPGVTHRPPSAGGLMGADLTTGAGTSAGNGYGNHRNSPGLLVSSGGMNKNMQTKSPPPMNLGMNNRKPDLRMLIPPGAKNNMPSISEDVDLLLNQRINNSQSAQSLATPVVSVATPTLPGQGMGGYPSAISTSYGTEYSLNSADLSSLSGFNSGSSLHLGSMSGWQQQHLQNMQHSALSQLGNCSSSHLCQGSNLSLPSAQSLHIKSEPVSPPRDRTSSTPGGYGGGLPPSQNPPSRQDSGRSPVDSLSSCSSSHEGSDRDEHRNEFHSPLGLARPALDERESPSIKRVRLSEGWAT</sequence>
<feature type="region of interest" description="Disordered" evidence="9">
    <location>
        <begin position="381"/>
        <end position="478"/>
    </location>
</feature>
<dbReference type="GO" id="GO:0000978">
    <property type="term" value="F:RNA polymerase II cis-regulatory region sequence-specific DNA binding"/>
    <property type="evidence" value="ECO:0007669"/>
    <property type="project" value="TreeGrafter"/>
</dbReference>
<dbReference type="Proteomes" id="UP000265020">
    <property type="component" value="Unassembled WGS sequence"/>
</dbReference>
<keyword evidence="6" id="KW-0010">Activator</keyword>
<keyword evidence="12" id="KW-1185">Reference proteome</keyword>
<keyword evidence="5" id="KW-0238">DNA-binding</keyword>
<dbReference type="SMART" id="SM00432">
    <property type="entry name" value="MADS"/>
    <property type="match status" value="1"/>
</dbReference>
<dbReference type="GO" id="GO:0042826">
    <property type="term" value="F:histone deacetylase binding"/>
    <property type="evidence" value="ECO:0007669"/>
    <property type="project" value="TreeGrafter"/>
</dbReference>
<keyword evidence="8" id="KW-0539">Nucleus</keyword>
<evidence type="ECO:0000256" key="5">
    <source>
        <dbReference type="ARBA" id="ARBA00023125"/>
    </source>
</evidence>
<feature type="compositionally biased region" description="Basic and acidic residues" evidence="9">
    <location>
        <begin position="437"/>
        <end position="448"/>
    </location>
</feature>
<dbReference type="Gene3D" id="3.40.1810.10">
    <property type="entry name" value="Transcription factor, MADS-box"/>
    <property type="match status" value="1"/>
</dbReference>
<evidence type="ECO:0000256" key="2">
    <source>
        <dbReference type="ARBA" id="ARBA00022473"/>
    </source>
</evidence>
<evidence type="ECO:0000256" key="1">
    <source>
        <dbReference type="ARBA" id="ARBA00004123"/>
    </source>
</evidence>
<accession>A0A3Q2DGT3</accession>
<keyword evidence="3" id="KW-0597">Phosphoprotein</keyword>
<dbReference type="CDD" id="cd00265">
    <property type="entry name" value="MADS_MEF2_like"/>
    <property type="match status" value="1"/>
</dbReference>
<dbReference type="Ensembl" id="ENSCVAT00000027259.1">
    <property type="protein sequence ID" value="ENSCVAP00000018303.1"/>
    <property type="gene ID" value="ENSCVAG00000021608.1"/>
</dbReference>
<dbReference type="InterPro" id="IPR022102">
    <property type="entry name" value="HJURP_C"/>
</dbReference>
<reference evidence="11" key="1">
    <citation type="submission" date="2025-08" db="UniProtKB">
        <authorList>
            <consortium name="Ensembl"/>
        </authorList>
    </citation>
    <scope>IDENTIFICATION</scope>
</reference>
<protein>
    <submittedName>
        <fullName evidence="11">Myocyte enhancer factor 2cb</fullName>
    </submittedName>
</protein>
<dbReference type="GO" id="GO:0000981">
    <property type="term" value="F:DNA-binding transcription factor activity, RNA polymerase II-specific"/>
    <property type="evidence" value="ECO:0007669"/>
    <property type="project" value="TreeGrafter"/>
</dbReference>
<reference evidence="11" key="2">
    <citation type="submission" date="2025-09" db="UniProtKB">
        <authorList>
            <consortium name="Ensembl"/>
        </authorList>
    </citation>
    <scope>IDENTIFICATION</scope>
</reference>
<evidence type="ECO:0000313" key="12">
    <source>
        <dbReference type="Proteomes" id="UP000265020"/>
    </source>
</evidence>
<dbReference type="GeneTree" id="ENSGT00940000157492"/>
<dbReference type="Pfam" id="PF12347">
    <property type="entry name" value="HJURP_C"/>
    <property type="match status" value="1"/>
</dbReference>
<dbReference type="SUPFAM" id="SSF55455">
    <property type="entry name" value="SRF-like"/>
    <property type="match status" value="1"/>
</dbReference>
<dbReference type="PRINTS" id="PR00404">
    <property type="entry name" value="MADSDOMAIN"/>
</dbReference>
<keyword evidence="7" id="KW-0804">Transcription</keyword>
<dbReference type="PROSITE" id="PS00350">
    <property type="entry name" value="MADS_BOX_1"/>
    <property type="match status" value="1"/>
</dbReference>
<dbReference type="PANTHER" id="PTHR11945:SF637">
    <property type="entry name" value="MYOCYTE-SPECIFIC ENHANCER FACTOR 2A"/>
    <property type="match status" value="1"/>
</dbReference>
<dbReference type="GO" id="GO:0030154">
    <property type="term" value="P:cell differentiation"/>
    <property type="evidence" value="ECO:0007669"/>
    <property type="project" value="TreeGrafter"/>
</dbReference>
<dbReference type="FunFam" id="3.40.1810.10:FF:000001">
    <property type="entry name" value="Myocyte-specific enhancer factor 2A homolog"/>
    <property type="match status" value="1"/>
</dbReference>
<evidence type="ECO:0000256" key="7">
    <source>
        <dbReference type="ARBA" id="ARBA00023163"/>
    </source>
</evidence>